<gene>
    <name evidence="3" type="ORF">G7B40_026105</name>
</gene>
<name>A0AAP5MCG4_9CYAN</name>
<accession>A0AAP5MCG4</accession>
<evidence type="ECO:0000313" key="3">
    <source>
        <dbReference type="EMBL" id="MDR9898009.1"/>
    </source>
</evidence>
<dbReference type="Pfam" id="PF00534">
    <property type="entry name" value="Glycos_transf_1"/>
    <property type="match status" value="1"/>
</dbReference>
<dbReference type="PANTHER" id="PTHR45947">
    <property type="entry name" value="SULFOQUINOVOSYL TRANSFERASE SQD2"/>
    <property type="match status" value="1"/>
</dbReference>
<feature type="domain" description="Glycosyltransferase subfamily 4-like N-terminal" evidence="2">
    <location>
        <begin position="22"/>
        <end position="188"/>
    </location>
</feature>
<keyword evidence="3" id="KW-0808">Transferase</keyword>
<dbReference type="InterPro" id="IPR001296">
    <property type="entry name" value="Glyco_trans_1"/>
</dbReference>
<dbReference type="EMBL" id="JAALHA020000015">
    <property type="protein sequence ID" value="MDR9898009.1"/>
    <property type="molecule type" value="Genomic_DNA"/>
</dbReference>
<proteinExistence type="predicted"/>
<dbReference type="AlphaFoldDB" id="A0AAP5MCG4"/>
<dbReference type="SUPFAM" id="SSF53756">
    <property type="entry name" value="UDP-Glycosyltransferase/glycogen phosphorylase"/>
    <property type="match status" value="1"/>
</dbReference>
<dbReference type="CDD" id="cd03821">
    <property type="entry name" value="GT4_Bme6-like"/>
    <property type="match status" value="1"/>
</dbReference>
<dbReference type="Proteomes" id="UP000667802">
    <property type="component" value="Unassembled WGS sequence"/>
</dbReference>
<protein>
    <submittedName>
        <fullName evidence="3">Glycosyltransferase</fullName>
        <ecNumber evidence="3">2.4.-.-</ecNumber>
    </submittedName>
</protein>
<evidence type="ECO:0000259" key="1">
    <source>
        <dbReference type="Pfam" id="PF00534"/>
    </source>
</evidence>
<evidence type="ECO:0000313" key="4">
    <source>
        <dbReference type="Proteomes" id="UP000667802"/>
    </source>
</evidence>
<dbReference type="Pfam" id="PF13579">
    <property type="entry name" value="Glyco_trans_4_4"/>
    <property type="match status" value="1"/>
</dbReference>
<dbReference type="EC" id="2.4.-.-" evidence="3"/>
<feature type="domain" description="Glycosyl transferase family 1" evidence="1">
    <location>
        <begin position="204"/>
        <end position="356"/>
    </location>
</feature>
<comment type="caution">
    <text evidence="3">The sequence shown here is derived from an EMBL/GenBank/DDBJ whole genome shotgun (WGS) entry which is preliminary data.</text>
</comment>
<keyword evidence="4" id="KW-1185">Reference proteome</keyword>
<organism evidence="3 4">
    <name type="scientific">Aetokthonos hydrillicola Thurmond2011</name>
    <dbReference type="NCBI Taxonomy" id="2712845"/>
    <lineage>
        <taxon>Bacteria</taxon>
        <taxon>Bacillati</taxon>
        <taxon>Cyanobacteriota</taxon>
        <taxon>Cyanophyceae</taxon>
        <taxon>Nostocales</taxon>
        <taxon>Hapalosiphonaceae</taxon>
        <taxon>Aetokthonos</taxon>
    </lineage>
</organism>
<dbReference type="GO" id="GO:0016757">
    <property type="term" value="F:glycosyltransferase activity"/>
    <property type="evidence" value="ECO:0007669"/>
    <property type="project" value="UniProtKB-KW"/>
</dbReference>
<dbReference type="InterPro" id="IPR028098">
    <property type="entry name" value="Glyco_trans_4-like_N"/>
</dbReference>
<sequence>MMFKKLKILHYIPVYAPAWKFGGPVLSVSQLCEGLANLGHEVEVFTSNAGLNHQPQLTLNQPVIRNGVKVTYFTQEPGIGIHSLGMEEAVKVRVKEFDIIHVTGVWQRTSGAACKAAKSQGIPYVVSLRGALSSYSWRQKTAKKVAYYLWQERFNVTNAAAVHYTSKQELVECRWLQLPGQAFIVPNGLDPKFWQPAPLAAKLWRKSQNIGEDDFVLLNVGRLHHKKGLDLLPQALAPLRDLNWRMIFVGGDDDGTKTKLAQQFQLANLSHQVHFLERCEPQQLPAIYSAANLFVLPSRHENFGNVVVEALACGCPVLISDKVGLHDEVAEGGVGWVRSRVAAEWTAAIQELMEVPNILEPVLPKLRAWVESLFSIENTSLHMANHYIEILEKHHAK</sequence>
<dbReference type="InterPro" id="IPR050194">
    <property type="entry name" value="Glycosyltransferase_grp1"/>
</dbReference>
<dbReference type="Gene3D" id="3.40.50.2000">
    <property type="entry name" value="Glycogen Phosphorylase B"/>
    <property type="match status" value="2"/>
</dbReference>
<evidence type="ECO:0000259" key="2">
    <source>
        <dbReference type="Pfam" id="PF13579"/>
    </source>
</evidence>
<keyword evidence="3" id="KW-0328">Glycosyltransferase</keyword>
<dbReference type="PANTHER" id="PTHR45947:SF3">
    <property type="entry name" value="SULFOQUINOVOSYL TRANSFERASE SQD2"/>
    <property type="match status" value="1"/>
</dbReference>
<dbReference type="RefSeq" id="WP_208339966.1">
    <property type="nucleotide sequence ID" value="NZ_JAALHA020000015.1"/>
</dbReference>
<reference evidence="4" key="1">
    <citation type="journal article" date="2021" name="Science">
        <title>Hunting the eagle killer: A cyanobacterial neurotoxin causes vacuolar myelinopathy.</title>
        <authorList>
            <person name="Breinlinger S."/>
            <person name="Phillips T.J."/>
            <person name="Haram B.N."/>
            <person name="Mares J."/>
            <person name="Martinez Yerena J.A."/>
            <person name="Hrouzek P."/>
            <person name="Sobotka R."/>
            <person name="Henderson W.M."/>
            <person name="Schmieder P."/>
            <person name="Williams S.M."/>
            <person name="Lauderdale J.D."/>
            <person name="Wilde H.D."/>
            <person name="Gerrin W."/>
            <person name="Kust A."/>
            <person name="Washington J.W."/>
            <person name="Wagner C."/>
            <person name="Geier B."/>
            <person name="Liebeke M."/>
            <person name="Enke H."/>
            <person name="Niedermeyer T.H.J."/>
            <person name="Wilde S.B."/>
        </authorList>
    </citation>
    <scope>NUCLEOTIDE SEQUENCE [LARGE SCALE GENOMIC DNA]</scope>
    <source>
        <strain evidence="4">Thurmond2011</strain>
    </source>
</reference>